<dbReference type="InterPro" id="IPR017896">
    <property type="entry name" value="4Fe4S_Fe-S-bd"/>
</dbReference>
<accession>A0A073IR05</accession>
<dbReference type="GO" id="GO:0051539">
    <property type="term" value="F:4 iron, 4 sulfur cluster binding"/>
    <property type="evidence" value="ECO:0007669"/>
    <property type="project" value="UniProtKB-KW"/>
</dbReference>
<evidence type="ECO:0000313" key="10">
    <source>
        <dbReference type="Proteomes" id="UP000027665"/>
    </source>
</evidence>
<keyword evidence="5" id="KW-0408">Iron</keyword>
<dbReference type="SUPFAM" id="SSF54862">
    <property type="entry name" value="4Fe-4S ferredoxins"/>
    <property type="match status" value="1"/>
</dbReference>
<evidence type="ECO:0008006" key="11">
    <source>
        <dbReference type="Google" id="ProtNLM"/>
    </source>
</evidence>
<gene>
    <name evidence="9" type="ORF">EH55_05845</name>
</gene>
<dbReference type="GeneID" id="90983806"/>
<organism evidence="9 10">
    <name type="scientific">Synergistes jonesii</name>
    <dbReference type="NCBI Taxonomy" id="2754"/>
    <lineage>
        <taxon>Bacteria</taxon>
        <taxon>Thermotogati</taxon>
        <taxon>Synergistota</taxon>
        <taxon>Synergistia</taxon>
        <taxon>Synergistales</taxon>
        <taxon>Synergistaceae</taxon>
        <taxon>Synergistes</taxon>
    </lineage>
</organism>
<keyword evidence="3" id="KW-0949">S-adenosyl-L-methionine</keyword>
<dbReference type="STRING" id="2754.EH55_05845"/>
<dbReference type="PANTHER" id="PTHR30352">
    <property type="entry name" value="PYRUVATE FORMATE-LYASE-ACTIVATING ENZYME"/>
    <property type="match status" value="1"/>
</dbReference>
<dbReference type="InterPro" id="IPR034457">
    <property type="entry name" value="Organic_radical-activating"/>
</dbReference>
<dbReference type="InterPro" id="IPR017900">
    <property type="entry name" value="4Fe4S_Fe_S_CS"/>
</dbReference>
<keyword evidence="4" id="KW-0479">Metal-binding</keyword>
<evidence type="ECO:0000313" key="9">
    <source>
        <dbReference type="EMBL" id="KEJ91906.1"/>
    </source>
</evidence>
<dbReference type="GO" id="GO:0046872">
    <property type="term" value="F:metal ion binding"/>
    <property type="evidence" value="ECO:0007669"/>
    <property type="project" value="UniProtKB-KW"/>
</dbReference>
<evidence type="ECO:0000259" key="8">
    <source>
        <dbReference type="PROSITE" id="PS51918"/>
    </source>
</evidence>
<keyword evidence="6" id="KW-0411">Iron-sulfur</keyword>
<dbReference type="SFLD" id="SFLDG01066">
    <property type="entry name" value="organic_radical-activating_enz"/>
    <property type="match status" value="1"/>
</dbReference>
<evidence type="ECO:0000256" key="1">
    <source>
        <dbReference type="ARBA" id="ARBA00001966"/>
    </source>
</evidence>
<feature type="domain" description="Radical SAM core" evidence="8">
    <location>
        <begin position="16"/>
        <end position="304"/>
    </location>
</feature>
<dbReference type="SUPFAM" id="SSF102114">
    <property type="entry name" value="Radical SAM enzymes"/>
    <property type="match status" value="1"/>
</dbReference>
<dbReference type="SFLD" id="SFLDG01118">
    <property type="entry name" value="activating_enzymes__group_2"/>
    <property type="match status" value="1"/>
</dbReference>
<dbReference type="Proteomes" id="UP000027665">
    <property type="component" value="Unassembled WGS sequence"/>
</dbReference>
<dbReference type="PATRIC" id="fig|2754.20.peg.1427"/>
<dbReference type="InterPro" id="IPR007197">
    <property type="entry name" value="rSAM"/>
</dbReference>
<name>A0A073IR05_9BACT</name>
<dbReference type="InterPro" id="IPR040074">
    <property type="entry name" value="BssD/PflA/YjjW"/>
</dbReference>
<dbReference type="GO" id="GO:0016491">
    <property type="term" value="F:oxidoreductase activity"/>
    <property type="evidence" value="ECO:0007669"/>
    <property type="project" value="InterPro"/>
</dbReference>
<comment type="caution">
    <text evidence="9">The sequence shown here is derived from an EMBL/GenBank/DDBJ whole genome shotgun (WGS) entry which is preliminary data.</text>
</comment>
<dbReference type="PANTHER" id="PTHR30352:SF4">
    <property type="entry name" value="PYRUVATE FORMATE-LYASE 2-ACTIVATING ENZYME"/>
    <property type="match status" value="1"/>
</dbReference>
<dbReference type="OrthoDB" id="9782387at2"/>
<dbReference type="SFLD" id="SFLDS00029">
    <property type="entry name" value="Radical_SAM"/>
    <property type="match status" value="1"/>
</dbReference>
<dbReference type="PROSITE" id="PS00198">
    <property type="entry name" value="4FE4S_FER_1"/>
    <property type="match status" value="1"/>
</dbReference>
<dbReference type="PROSITE" id="PS51918">
    <property type="entry name" value="RADICAL_SAM"/>
    <property type="match status" value="1"/>
</dbReference>
<dbReference type="AlphaFoldDB" id="A0A073IR05"/>
<dbReference type="InterPro" id="IPR012839">
    <property type="entry name" value="Organic_radical_activase"/>
</dbReference>
<dbReference type="eggNOG" id="COG1180">
    <property type="taxonomic scope" value="Bacteria"/>
</dbReference>
<keyword evidence="10" id="KW-1185">Reference proteome</keyword>
<evidence type="ECO:0000256" key="5">
    <source>
        <dbReference type="ARBA" id="ARBA00023004"/>
    </source>
</evidence>
<dbReference type="PIRSF" id="PIRSF000371">
    <property type="entry name" value="PFL_act_enz"/>
    <property type="match status" value="1"/>
</dbReference>
<sequence length="304" mass="33998">MAVKGRILRIERSSNKDGHGLRTVVFFKGCPLSCEWCSTPESQSVYFEVGFVRSLCRFCRQCESVCPEGQILCDAERGTISSGGGCSGCRRCVQICQHDAVRLYGRDFSSDELVEEIARDDIFFHHGGGVTLSGGEVLMQPEFALAVLKGSADLGIDRTIETCAFAEWRTIRPLLDYLPNIFIDLKMMDAQKHLRYTGAENKIILENIRKIDAAGTTNITLRVPFVPTVNDNVENYEAMAEFCSGLKNLSVVEVLPYHRLGIETYKNLGRPVPFPELTPPSRSDMENKIYPLEKLNGVQLKIAY</sequence>
<dbReference type="Pfam" id="PF04055">
    <property type="entry name" value="Radical_SAM"/>
    <property type="match status" value="1"/>
</dbReference>
<dbReference type="RefSeq" id="WP_037976569.1">
    <property type="nucleotide sequence ID" value="NZ_JMKI01000036.1"/>
</dbReference>
<dbReference type="InterPro" id="IPR013785">
    <property type="entry name" value="Aldolase_TIM"/>
</dbReference>
<dbReference type="NCBIfam" id="TIGR02494">
    <property type="entry name" value="PFLE_PFLC"/>
    <property type="match status" value="1"/>
</dbReference>
<evidence type="ECO:0000256" key="4">
    <source>
        <dbReference type="ARBA" id="ARBA00022723"/>
    </source>
</evidence>
<evidence type="ECO:0000256" key="6">
    <source>
        <dbReference type="ARBA" id="ARBA00023014"/>
    </source>
</evidence>
<feature type="domain" description="4Fe-4S ferredoxin-type" evidence="7">
    <location>
        <begin position="76"/>
        <end position="106"/>
    </location>
</feature>
<proteinExistence type="predicted"/>
<keyword evidence="2" id="KW-0004">4Fe-4S</keyword>
<dbReference type="InterPro" id="IPR058240">
    <property type="entry name" value="rSAM_sf"/>
</dbReference>
<evidence type="ECO:0000256" key="3">
    <source>
        <dbReference type="ARBA" id="ARBA00022691"/>
    </source>
</evidence>
<evidence type="ECO:0000256" key="2">
    <source>
        <dbReference type="ARBA" id="ARBA00022485"/>
    </source>
</evidence>
<comment type="cofactor">
    <cofactor evidence="1">
        <name>[4Fe-4S] cluster</name>
        <dbReference type="ChEBI" id="CHEBI:49883"/>
    </cofactor>
</comment>
<dbReference type="Gene3D" id="3.20.20.70">
    <property type="entry name" value="Aldolase class I"/>
    <property type="match status" value="1"/>
</dbReference>
<dbReference type="EMBL" id="JMKI01000036">
    <property type="protein sequence ID" value="KEJ91906.1"/>
    <property type="molecule type" value="Genomic_DNA"/>
</dbReference>
<evidence type="ECO:0000259" key="7">
    <source>
        <dbReference type="PROSITE" id="PS51379"/>
    </source>
</evidence>
<protein>
    <recommendedName>
        <fullName evidence="11">Pyruvate formate lyase-activating protein</fullName>
    </recommendedName>
</protein>
<reference evidence="9 10" key="1">
    <citation type="submission" date="2014-04" db="EMBL/GenBank/DDBJ databases">
        <title>Draft Genome Sequence of Synergistes jonesii.</title>
        <authorList>
            <person name="Coil D.A."/>
            <person name="Eisen J.A."/>
            <person name="Holland-Moritz H.E."/>
        </authorList>
    </citation>
    <scope>NUCLEOTIDE SEQUENCE [LARGE SCALE GENOMIC DNA]</scope>
    <source>
        <strain evidence="9 10">78-1</strain>
    </source>
</reference>
<dbReference type="PROSITE" id="PS51379">
    <property type="entry name" value="4FE4S_FER_2"/>
    <property type="match status" value="1"/>
</dbReference>